<keyword evidence="5" id="KW-1185">Reference proteome</keyword>
<sequence>MSTFRKASRRYALAIAALLVASGTGTAAWRMAANESVPTPRIQHPGTIAIAAVTANAQEPISVHVEFDGSVGVRHTRMTIVIDQERDPHAESTAPSRLLVFLCGSIAEAVDLQDKNGRKVLWQRTLLDGIYASILGSLSECVYSPVFLDGAAPFRQEILTGETAAHTSNTAASKVIYALPAVVPWPRVFSVNGLQLSQLPKGSEGEVQLVNPPSDLLPTFASPELPDSGVLRWGAALDSFADARNAYRLSGDLVDRHAAAQRDLFLAGALAGIAGGALVWCLELTLGALSRPMSDARGAGVSPQAGRSVRQRWRASSSTLTAGPMPWKKRGADASRARARRGR</sequence>
<feature type="region of interest" description="Disordered" evidence="1">
    <location>
        <begin position="293"/>
        <end position="343"/>
    </location>
</feature>
<keyword evidence="2" id="KW-0812">Transmembrane</keyword>
<keyword evidence="2" id="KW-0472">Membrane</keyword>
<feature type="signal peptide" evidence="3">
    <location>
        <begin position="1"/>
        <end position="27"/>
    </location>
</feature>
<keyword evidence="3" id="KW-0732">Signal</keyword>
<feature type="chain" id="PRO_5039191514" evidence="3">
    <location>
        <begin position="28"/>
        <end position="343"/>
    </location>
</feature>
<accession>A0A5C4QNL7</accession>
<name>A0A5C4QNL7_9ACTN</name>
<protein>
    <submittedName>
        <fullName evidence="4">Uncharacterized protein</fullName>
    </submittedName>
</protein>
<gene>
    <name evidence="4" type="ORF">FHG89_16955</name>
</gene>
<dbReference type="AlphaFoldDB" id="A0A5C4QNL7"/>
<dbReference type="RefSeq" id="WP_139585359.1">
    <property type="nucleotide sequence ID" value="NZ_VDFY01000165.1"/>
</dbReference>
<dbReference type="EMBL" id="VDFY01000165">
    <property type="protein sequence ID" value="TNH27799.1"/>
    <property type="molecule type" value="Genomic_DNA"/>
</dbReference>
<evidence type="ECO:0000313" key="4">
    <source>
        <dbReference type="EMBL" id="TNH27799.1"/>
    </source>
</evidence>
<evidence type="ECO:0000256" key="1">
    <source>
        <dbReference type="SAM" id="MobiDB-lite"/>
    </source>
</evidence>
<dbReference type="Proteomes" id="UP000306145">
    <property type="component" value="Unassembled WGS sequence"/>
</dbReference>
<evidence type="ECO:0000256" key="2">
    <source>
        <dbReference type="SAM" id="Phobius"/>
    </source>
</evidence>
<reference evidence="4 5" key="1">
    <citation type="submission" date="2019-06" db="EMBL/GenBank/DDBJ databases">
        <title>Micromonospora ordensis sp. nov., isolated from deep marine sediment.</title>
        <authorList>
            <person name="Veyisoglu A."/>
            <person name="Carro L."/>
            <person name="Klenk H.-P."/>
            <person name="Sahin N."/>
        </authorList>
    </citation>
    <scope>NUCLEOTIDE SEQUENCE [LARGE SCALE GENOMIC DNA]</scope>
    <source>
        <strain evidence="4 5">S2509</strain>
    </source>
</reference>
<keyword evidence="2" id="KW-1133">Transmembrane helix</keyword>
<comment type="caution">
    <text evidence="4">The sequence shown here is derived from an EMBL/GenBank/DDBJ whole genome shotgun (WGS) entry which is preliminary data.</text>
</comment>
<evidence type="ECO:0000313" key="5">
    <source>
        <dbReference type="Proteomes" id="UP000306145"/>
    </source>
</evidence>
<evidence type="ECO:0000256" key="3">
    <source>
        <dbReference type="SAM" id="SignalP"/>
    </source>
</evidence>
<organism evidence="4 5">
    <name type="scientific">Micromonospora orduensis</name>
    <dbReference type="NCBI Taxonomy" id="1420891"/>
    <lineage>
        <taxon>Bacteria</taxon>
        <taxon>Bacillati</taxon>
        <taxon>Actinomycetota</taxon>
        <taxon>Actinomycetes</taxon>
        <taxon>Micromonosporales</taxon>
        <taxon>Micromonosporaceae</taxon>
        <taxon>Micromonospora</taxon>
    </lineage>
</organism>
<feature type="transmembrane region" description="Helical" evidence="2">
    <location>
        <begin position="264"/>
        <end position="289"/>
    </location>
</feature>
<proteinExistence type="predicted"/>